<evidence type="ECO:0000313" key="2">
    <source>
        <dbReference type="Proteomes" id="UP000585474"/>
    </source>
</evidence>
<dbReference type="EMBL" id="BJWL01000008">
    <property type="protein sequence ID" value="GFY93076.1"/>
    <property type="molecule type" value="Genomic_DNA"/>
</dbReference>
<organism evidence="1 2">
    <name type="scientific">Actinidia rufa</name>
    <dbReference type="NCBI Taxonomy" id="165716"/>
    <lineage>
        <taxon>Eukaryota</taxon>
        <taxon>Viridiplantae</taxon>
        <taxon>Streptophyta</taxon>
        <taxon>Embryophyta</taxon>
        <taxon>Tracheophyta</taxon>
        <taxon>Spermatophyta</taxon>
        <taxon>Magnoliopsida</taxon>
        <taxon>eudicotyledons</taxon>
        <taxon>Gunneridae</taxon>
        <taxon>Pentapetalae</taxon>
        <taxon>asterids</taxon>
        <taxon>Ericales</taxon>
        <taxon>Actinidiaceae</taxon>
        <taxon>Actinidia</taxon>
    </lineage>
</organism>
<name>A0A7J0F3T5_9ERIC</name>
<dbReference type="AlphaFoldDB" id="A0A7J0F3T5"/>
<protein>
    <submittedName>
        <fullName evidence="1">Uncharacterized protein</fullName>
    </submittedName>
</protein>
<keyword evidence="2" id="KW-1185">Reference proteome</keyword>
<proteinExistence type="predicted"/>
<accession>A0A7J0F3T5</accession>
<sequence length="122" mass="14184">MKKSICMRRFHVEKEYPMCGAYPSQEGTSSQGGPPAWFLEYFGKLNESMGEIKHRDFYEKQGETINRLGNLYETMHEQHSHQMADVEAQLEGLWVHLVPPPPPPLYESRNAPPYPLYRAPLY</sequence>
<evidence type="ECO:0000313" key="1">
    <source>
        <dbReference type="EMBL" id="GFY93076.1"/>
    </source>
</evidence>
<comment type="caution">
    <text evidence="1">The sequence shown here is derived from an EMBL/GenBank/DDBJ whole genome shotgun (WGS) entry which is preliminary data.</text>
</comment>
<gene>
    <name evidence="1" type="ORF">Acr_08g0014720</name>
</gene>
<reference evidence="1 2" key="1">
    <citation type="submission" date="2019-07" db="EMBL/GenBank/DDBJ databases">
        <title>De Novo Assembly of kiwifruit Actinidia rufa.</title>
        <authorList>
            <person name="Sugita-Konishi S."/>
            <person name="Sato K."/>
            <person name="Mori E."/>
            <person name="Abe Y."/>
            <person name="Kisaki G."/>
            <person name="Hamano K."/>
            <person name="Suezawa K."/>
            <person name="Otani M."/>
            <person name="Fukuda T."/>
            <person name="Manabe T."/>
            <person name="Gomi K."/>
            <person name="Tabuchi M."/>
            <person name="Akimitsu K."/>
            <person name="Kataoka I."/>
        </authorList>
    </citation>
    <scope>NUCLEOTIDE SEQUENCE [LARGE SCALE GENOMIC DNA]</scope>
    <source>
        <strain evidence="2">cv. Fuchu</strain>
    </source>
</reference>
<dbReference type="Proteomes" id="UP000585474">
    <property type="component" value="Unassembled WGS sequence"/>
</dbReference>